<organism evidence="1 2">
    <name type="scientific">Sporosarcina newyorkensis 2681</name>
    <dbReference type="NCBI Taxonomy" id="1027292"/>
    <lineage>
        <taxon>Bacteria</taxon>
        <taxon>Bacillati</taxon>
        <taxon>Bacillota</taxon>
        <taxon>Bacilli</taxon>
        <taxon>Bacillales</taxon>
        <taxon>Caryophanaceae</taxon>
        <taxon>Sporosarcina</taxon>
    </lineage>
</organism>
<dbReference type="STRING" id="759851.SAMN04244570_2506"/>
<sequence>MRCCTLKIILRILLLLLGVNAGLLYLHYSQSAAANGAKDHPDTYRQEIEVINRADGLYIRHHFYDLATGRYEIIWPEGSVEQECLTEGSVSCSRLNEAGIAFDEGEGDQQSIAYKIPKKESLKDRKLFKRPFVLLQDAKPLTTVFHMTDEQNIGGMWVNGLERVGKADKERISYRLYRGVGFVNELYWQPQDVPIAYSGNKLSVYGEGIKEKQIKEMESILEEIGGDHVSVVLSPLNKTLYAQRFVVEKPMNMDQVVKQVARMSVQSRFMIPANEPSMNSMLASILGDQAIGTKAEQGAFNRLKESLDEKKYSAFRQKVRGRIGQELSAAQLDEELQNVMNFDSQYFQKTMHEQQYSYPFLLLDSRNVLLDGEEIKDLKAVVQDEKSFYPADELLTRMGYQITSNDQSIYIESPKRNYRFSRIEPFYVMNDRKYDYQEEPYKYINGKLYFDEVWLRRIFLVLIEKSDESIAIEQIEQLIKEMEKE</sequence>
<name>F9DPM2_9BACL</name>
<gene>
    <name evidence="1" type="ORF">HMPREF9372_0752</name>
</gene>
<reference evidence="1 2" key="1">
    <citation type="submission" date="2011-04" db="EMBL/GenBank/DDBJ databases">
        <authorList>
            <person name="Muzny D."/>
            <person name="Qin X."/>
            <person name="Deng J."/>
            <person name="Jiang H."/>
            <person name="Liu Y."/>
            <person name="Qu J."/>
            <person name="Song X.-Z."/>
            <person name="Zhang L."/>
            <person name="Thornton R."/>
            <person name="Coyle M."/>
            <person name="Francisco L."/>
            <person name="Jackson L."/>
            <person name="Javaid M."/>
            <person name="Korchina V."/>
            <person name="Kovar C."/>
            <person name="Mata R."/>
            <person name="Mathew T."/>
            <person name="Ngo R."/>
            <person name="Nguyen L."/>
            <person name="Nguyen N."/>
            <person name="Okwuonu G."/>
            <person name="Ongeri F."/>
            <person name="Pham C."/>
            <person name="Simmons D."/>
            <person name="Wilczek-Boney K."/>
            <person name="Hale W."/>
            <person name="Jakkamsetti A."/>
            <person name="Pham P."/>
            <person name="Ruth R."/>
            <person name="San Lucas F."/>
            <person name="Warren J."/>
            <person name="Zhang J."/>
            <person name="Zhao Z."/>
            <person name="Zhou C."/>
            <person name="Zhu D."/>
            <person name="Lee S."/>
            <person name="Bess C."/>
            <person name="Blankenburg K."/>
            <person name="Forbes L."/>
            <person name="Fu Q."/>
            <person name="Gubbala S."/>
            <person name="Hirani K."/>
            <person name="Jayaseelan J.C."/>
            <person name="Lara F."/>
            <person name="Munidasa M."/>
            <person name="Palculict T."/>
            <person name="Patil S."/>
            <person name="Pu L.-L."/>
            <person name="Saada N."/>
            <person name="Tang L."/>
            <person name="Weissenberger G."/>
            <person name="Zhu Y."/>
            <person name="Hemphill L."/>
            <person name="Shang Y."/>
            <person name="Youmans B."/>
            <person name="Ayvaz T."/>
            <person name="Ross M."/>
            <person name="Santibanez J."/>
            <person name="Aqrawi P."/>
            <person name="Gross S."/>
            <person name="Joshi V."/>
            <person name="Fowler G."/>
            <person name="Nazareth L."/>
            <person name="Reid J."/>
            <person name="Worley K."/>
            <person name="Petrosino J."/>
            <person name="Highlander S."/>
            <person name="Gibbs R."/>
        </authorList>
    </citation>
    <scope>NUCLEOTIDE SEQUENCE [LARGE SCALE GENOMIC DNA]</scope>
    <source>
        <strain evidence="1 2">2681</strain>
    </source>
</reference>
<dbReference type="EMBL" id="AFPZ01000019">
    <property type="protein sequence ID" value="EGQ27304.1"/>
    <property type="molecule type" value="Genomic_DNA"/>
</dbReference>
<dbReference type="eggNOG" id="ENOG502Z94S">
    <property type="taxonomic scope" value="Bacteria"/>
</dbReference>
<evidence type="ECO:0000313" key="1">
    <source>
        <dbReference type="EMBL" id="EGQ27304.1"/>
    </source>
</evidence>
<dbReference type="Proteomes" id="UP000005316">
    <property type="component" value="Unassembled WGS sequence"/>
</dbReference>
<protein>
    <submittedName>
        <fullName evidence="1">Uncharacterized protein</fullName>
    </submittedName>
</protein>
<dbReference type="HOGENOM" id="CLU_581143_0_0_9"/>
<comment type="caution">
    <text evidence="1">The sequence shown here is derived from an EMBL/GenBank/DDBJ whole genome shotgun (WGS) entry which is preliminary data.</text>
</comment>
<evidence type="ECO:0000313" key="2">
    <source>
        <dbReference type="Proteomes" id="UP000005316"/>
    </source>
</evidence>
<dbReference type="AlphaFoldDB" id="F9DPM2"/>
<proteinExistence type="predicted"/>
<accession>F9DPM2</accession>